<dbReference type="GO" id="GO:0019172">
    <property type="term" value="F:glyoxalase III activity"/>
    <property type="evidence" value="ECO:0007669"/>
    <property type="project" value="TreeGrafter"/>
</dbReference>
<proteinExistence type="inferred from homology"/>
<dbReference type="Proteomes" id="UP000034024">
    <property type="component" value="Chromosome"/>
</dbReference>
<sequence length="259" mass="28179">MSPMTKNILVVMSSEDQLPLKGGQTHATGFYLNEFGVPAHRLTQEGYTLTIATPRGNRPPMDHGSDTKDFFKDEAEHQQIKAFVEQTLSGTVHKLSDAAANLDQFDAVFLPGGHAPMIELMRDADLGKVLRHFHGKGQPTALICHAPVALLAAQQDAAAYQQALQNGETPAAQDFIYDGYKATVFSTPEEQDAEKTFEAPMQYYPADALRAAGMDVQNGGKYTSHVVRDRELITGQNPMSDEEFVTALLGALKGDTVNA</sequence>
<keyword evidence="2" id="KW-0456">Lyase</keyword>
<comment type="similarity">
    <text evidence="3">Belongs to the peptidase C56 family. HSP31-like subfamily.</text>
</comment>
<keyword evidence="1" id="KW-0346">Stress response</keyword>
<dbReference type="KEGG" id="dch:SY84_15335"/>
<accession>A0A0F7JU38</accession>
<reference evidence="5 6" key="1">
    <citation type="submission" date="2015-01" db="EMBL/GenBank/DDBJ databases">
        <title>Deinococcus soli/N5/whole genome sequencing.</title>
        <authorList>
            <person name="Kim M.K."/>
            <person name="Srinivasan S."/>
            <person name="Lee J.-J."/>
        </authorList>
    </citation>
    <scope>NUCLEOTIDE SEQUENCE [LARGE SCALE GENOMIC DNA]</scope>
    <source>
        <strain evidence="5 6">N5</strain>
    </source>
</reference>
<dbReference type="GO" id="GO:0005737">
    <property type="term" value="C:cytoplasm"/>
    <property type="evidence" value="ECO:0007669"/>
    <property type="project" value="TreeGrafter"/>
</dbReference>
<dbReference type="InterPro" id="IPR002818">
    <property type="entry name" value="DJ-1/PfpI"/>
</dbReference>
<evidence type="ECO:0000259" key="4">
    <source>
        <dbReference type="Pfam" id="PF01965"/>
    </source>
</evidence>
<evidence type="ECO:0000256" key="1">
    <source>
        <dbReference type="ARBA" id="ARBA00023016"/>
    </source>
</evidence>
<protein>
    <recommendedName>
        <fullName evidence="4">DJ-1/PfpI domain-containing protein</fullName>
    </recommendedName>
</protein>
<organism evidence="5 6">
    <name type="scientific">Deinococcus soli</name>
    <name type="common">ex Cha et al. 2016</name>
    <dbReference type="NCBI Taxonomy" id="1309411"/>
    <lineage>
        <taxon>Bacteria</taxon>
        <taxon>Thermotogati</taxon>
        <taxon>Deinococcota</taxon>
        <taxon>Deinococci</taxon>
        <taxon>Deinococcales</taxon>
        <taxon>Deinococcaceae</taxon>
        <taxon>Deinococcus</taxon>
    </lineage>
</organism>
<dbReference type="PANTHER" id="PTHR48094:SF11">
    <property type="entry name" value="GLUTATHIONE-INDEPENDENT GLYOXALASE HSP31-RELATED"/>
    <property type="match status" value="1"/>
</dbReference>
<dbReference type="SUPFAM" id="SSF52317">
    <property type="entry name" value="Class I glutamine amidotransferase-like"/>
    <property type="match status" value="1"/>
</dbReference>
<dbReference type="InterPro" id="IPR050325">
    <property type="entry name" value="Prot/Nucl_acid_deglycase"/>
</dbReference>
<dbReference type="InterPro" id="IPR029062">
    <property type="entry name" value="Class_I_gatase-like"/>
</dbReference>
<dbReference type="EMBL" id="CP011389">
    <property type="protein sequence ID" value="AKH18163.1"/>
    <property type="molecule type" value="Genomic_DNA"/>
</dbReference>
<evidence type="ECO:0000256" key="2">
    <source>
        <dbReference type="ARBA" id="ARBA00023239"/>
    </source>
</evidence>
<dbReference type="CDD" id="cd03141">
    <property type="entry name" value="GATase1_Hsp31_like"/>
    <property type="match status" value="1"/>
</dbReference>
<dbReference type="PATRIC" id="fig|1309411.5.peg.3129"/>
<gene>
    <name evidence="5" type="ORF">SY84_15335</name>
</gene>
<evidence type="ECO:0000256" key="3">
    <source>
        <dbReference type="ARBA" id="ARBA00038493"/>
    </source>
</evidence>
<keyword evidence="6" id="KW-1185">Reference proteome</keyword>
<dbReference type="PANTHER" id="PTHR48094">
    <property type="entry name" value="PROTEIN/NUCLEIC ACID DEGLYCASE DJ-1-RELATED"/>
    <property type="match status" value="1"/>
</dbReference>
<dbReference type="Gene3D" id="3.40.50.880">
    <property type="match status" value="1"/>
</dbReference>
<evidence type="ECO:0000313" key="5">
    <source>
        <dbReference type="EMBL" id="AKH18163.1"/>
    </source>
</evidence>
<dbReference type="AlphaFoldDB" id="A0A0F7JU38"/>
<evidence type="ECO:0000313" key="6">
    <source>
        <dbReference type="Proteomes" id="UP000034024"/>
    </source>
</evidence>
<dbReference type="GO" id="GO:0019243">
    <property type="term" value="P:methylglyoxal catabolic process to D-lactate via S-lactoyl-glutathione"/>
    <property type="evidence" value="ECO:0007669"/>
    <property type="project" value="TreeGrafter"/>
</dbReference>
<dbReference type="Pfam" id="PF01965">
    <property type="entry name" value="DJ-1_PfpI"/>
    <property type="match status" value="1"/>
</dbReference>
<feature type="domain" description="DJ-1/PfpI" evidence="4">
    <location>
        <begin position="28"/>
        <end position="154"/>
    </location>
</feature>
<name>A0A0F7JU38_9DEIO</name>